<reference evidence="1" key="2">
    <citation type="submission" date="2021-08" db="EMBL/GenBank/DDBJ databases">
        <authorList>
            <person name="Tani A."/>
            <person name="Ola A."/>
            <person name="Ogura Y."/>
            <person name="Katsura K."/>
            <person name="Hayashi T."/>
        </authorList>
    </citation>
    <scope>NUCLEOTIDE SEQUENCE</scope>
    <source>
        <strain evidence="1">DSM 16372</strain>
    </source>
</reference>
<evidence type="ECO:0000313" key="1">
    <source>
        <dbReference type="EMBL" id="GJD91586.1"/>
    </source>
</evidence>
<gene>
    <name evidence="1" type="ORF">BHAOGJBA_5134</name>
</gene>
<evidence type="ECO:0000313" key="2">
    <source>
        <dbReference type="Proteomes" id="UP001055247"/>
    </source>
</evidence>
<evidence type="ECO:0008006" key="3">
    <source>
        <dbReference type="Google" id="ProtNLM"/>
    </source>
</evidence>
<name>A0AAV4ZUR1_9HYPH</name>
<sequence length="282" mass="32313">MSTVTIGQQVKDWHGSTVSKVANNETVRALALQWQHIRSERDPLVEDFWHKPQAGIADHAIVLLKGRRDYTYFHHGKALQEKVGFGMQGKTLSELRSPIQRRMREVFDRCTKEFEPAYFQCFDEYERDGTLWGYLCLPVITSRDIETLSIVIFCHFIEDKPTIFRSLFDRSASAIIVAEPIPNKFGQIEDAWIVSRNELGDRYCRNHATGAFEVSLRATHLFNLPNVWETVVESAPRGVSHIQIAHRDPSKPMLQVAAEMIDERLVLRISEIAEVSATVTMD</sequence>
<reference evidence="1" key="1">
    <citation type="journal article" date="2016" name="Front. Microbiol.">
        <title>Genome Sequence of the Piezophilic, Mesophilic Sulfate-Reducing Bacterium Desulfovibrio indicus J2T.</title>
        <authorList>
            <person name="Cao J."/>
            <person name="Maignien L."/>
            <person name="Shao Z."/>
            <person name="Alain K."/>
            <person name="Jebbar M."/>
        </authorList>
    </citation>
    <scope>NUCLEOTIDE SEQUENCE</scope>
    <source>
        <strain evidence="1">DSM 16372</strain>
    </source>
</reference>
<organism evidence="1 2">
    <name type="scientific">Methylobacterium hispanicum</name>
    <dbReference type="NCBI Taxonomy" id="270350"/>
    <lineage>
        <taxon>Bacteria</taxon>
        <taxon>Pseudomonadati</taxon>
        <taxon>Pseudomonadota</taxon>
        <taxon>Alphaproteobacteria</taxon>
        <taxon>Hyphomicrobiales</taxon>
        <taxon>Methylobacteriaceae</taxon>
        <taxon>Methylobacterium</taxon>
    </lineage>
</organism>
<dbReference type="AlphaFoldDB" id="A0AAV4ZUR1"/>
<protein>
    <recommendedName>
        <fullName evidence="3">PAS domain-containing protein</fullName>
    </recommendedName>
</protein>
<dbReference type="Proteomes" id="UP001055247">
    <property type="component" value="Unassembled WGS sequence"/>
</dbReference>
<comment type="caution">
    <text evidence="1">The sequence shown here is derived from an EMBL/GenBank/DDBJ whole genome shotgun (WGS) entry which is preliminary data.</text>
</comment>
<dbReference type="EMBL" id="BPQO01000029">
    <property type="protein sequence ID" value="GJD91586.1"/>
    <property type="molecule type" value="Genomic_DNA"/>
</dbReference>
<proteinExistence type="predicted"/>
<keyword evidence="2" id="KW-1185">Reference proteome</keyword>
<accession>A0AAV4ZUR1</accession>
<dbReference type="RefSeq" id="WP_238231570.1">
    <property type="nucleotide sequence ID" value="NZ_BPQO01000029.1"/>
</dbReference>